<keyword evidence="2" id="KW-1133">Transmembrane helix</keyword>
<evidence type="ECO:0000256" key="1">
    <source>
        <dbReference type="SAM" id="MobiDB-lite"/>
    </source>
</evidence>
<evidence type="ECO:0000313" key="4">
    <source>
        <dbReference type="EMBL" id="PSJ99239.1"/>
    </source>
</evidence>
<dbReference type="InterPro" id="IPR045197">
    <property type="entry name" value="NUP210-like"/>
</dbReference>
<protein>
    <recommendedName>
        <fullName evidence="3">BIG2 domain-containing protein</fullName>
    </recommendedName>
</protein>
<gene>
    <name evidence="4" type="ORF">C7R93_05095</name>
</gene>
<dbReference type="Pfam" id="PF17963">
    <property type="entry name" value="Big_9"/>
    <property type="match status" value="2"/>
</dbReference>
<keyword evidence="2" id="KW-0812">Transmembrane</keyword>
<organism evidence="4 5">
    <name type="scientific">Brevibacillus fortis</name>
    <dbReference type="NCBI Taxonomy" id="2126352"/>
    <lineage>
        <taxon>Bacteria</taxon>
        <taxon>Bacillati</taxon>
        <taxon>Bacillota</taxon>
        <taxon>Bacilli</taxon>
        <taxon>Bacillales</taxon>
        <taxon>Paenibacillaceae</taxon>
        <taxon>Brevibacillus</taxon>
    </lineage>
</organism>
<name>A0A2P7VJ54_9BACL</name>
<feature type="domain" description="BIG2" evidence="3">
    <location>
        <begin position="622"/>
        <end position="699"/>
    </location>
</feature>
<accession>A0A2P7VJ54</accession>
<feature type="domain" description="BIG2" evidence="3">
    <location>
        <begin position="795"/>
        <end position="876"/>
    </location>
</feature>
<dbReference type="Proteomes" id="UP000240419">
    <property type="component" value="Unassembled WGS sequence"/>
</dbReference>
<dbReference type="OrthoDB" id="3193440at2"/>
<evidence type="ECO:0000313" key="5">
    <source>
        <dbReference type="Proteomes" id="UP000240419"/>
    </source>
</evidence>
<dbReference type="EMBL" id="PXZM01000004">
    <property type="protein sequence ID" value="PSJ99239.1"/>
    <property type="molecule type" value="Genomic_DNA"/>
</dbReference>
<dbReference type="SMART" id="SM00635">
    <property type="entry name" value="BID_2"/>
    <property type="match status" value="3"/>
</dbReference>
<reference evidence="4 5" key="1">
    <citation type="submission" date="2018-03" db="EMBL/GenBank/DDBJ databases">
        <title>Brevisbacillus phylogenomics.</title>
        <authorList>
            <person name="Dunlap C."/>
        </authorList>
    </citation>
    <scope>NUCLEOTIDE SEQUENCE [LARGE SCALE GENOMIC DNA]</scope>
    <source>
        <strain evidence="4 5">NRRL NRS-1210</strain>
    </source>
</reference>
<keyword evidence="5" id="KW-1185">Reference proteome</keyword>
<dbReference type="SUPFAM" id="SSF49373">
    <property type="entry name" value="Invasin/intimin cell-adhesion fragments"/>
    <property type="match status" value="3"/>
</dbReference>
<proteinExistence type="predicted"/>
<evidence type="ECO:0000256" key="2">
    <source>
        <dbReference type="SAM" id="Phobius"/>
    </source>
</evidence>
<dbReference type="InterPro" id="IPR010221">
    <property type="entry name" value="VCBS_dom"/>
</dbReference>
<dbReference type="NCBIfam" id="TIGR01965">
    <property type="entry name" value="VCBS_repeat"/>
    <property type="match status" value="1"/>
</dbReference>
<feature type="domain" description="BIG2" evidence="3">
    <location>
        <begin position="882"/>
        <end position="963"/>
    </location>
</feature>
<dbReference type="NCBIfam" id="NF012211">
    <property type="entry name" value="tand_rpt_95"/>
    <property type="match status" value="2"/>
</dbReference>
<dbReference type="InterPro" id="IPR008964">
    <property type="entry name" value="Invasin/intimin_cell_adhesion"/>
</dbReference>
<feature type="region of interest" description="Disordered" evidence="1">
    <location>
        <begin position="163"/>
        <end position="186"/>
    </location>
</feature>
<dbReference type="AlphaFoldDB" id="A0A2P7VJ54"/>
<dbReference type="PANTHER" id="PTHR23019:SF0">
    <property type="entry name" value="NUCLEAR PORE MEMBRANE GLYCOPROTEIN 210"/>
    <property type="match status" value="1"/>
</dbReference>
<dbReference type="Gene3D" id="2.60.40.2810">
    <property type="match status" value="2"/>
</dbReference>
<dbReference type="InterPro" id="IPR003343">
    <property type="entry name" value="Big_2"/>
</dbReference>
<evidence type="ECO:0000259" key="3">
    <source>
        <dbReference type="SMART" id="SM00635"/>
    </source>
</evidence>
<dbReference type="Gene3D" id="2.60.40.1080">
    <property type="match status" value="3"/>
</dbReference>
<sequence>MVSFHEEGGESYMAVASRFSRSIKLLLCSVGMFMILLLGVPLSASTVSAIDQIDHTAQTSFGLSALSPTDLSITMSHEGNIGGHNGIYTITVTNAEGSEASTGHVEVTVNLPEGLATVNMRGTGWICDNNRTCSHSNPIPGGAAYESITLQVRVLDGAPRTVTNQATVSGGNDSNPSNNTASDPTTIVTKITGQSYHPKVLREEETLEYTIFFTSKVSVLGTPTLPMEIGSSNVKANYIRGSGGNWLTFAYKIEKGMNDHDGVSIGNSIDLDGGSITDHLNYPVEVSISGGKAMNVDTSPIVTSVDVPGSGIYRVGDKLTFKVNYSEPVSMQLTTNGHLELTVGTQLKQALYESGTGSNTLVFSYTVQPGDRDANGITLDTNMVLDGGAMQDGTGNPADLLLTGVGDTSGIIIAPPPQAPVAVDDTYRANEDTQLTVAAPGVLANDTDADGDSLTALLVTDPSKGTLTLNADGSFTYTPHANETGTDTFTYKTNDGKADSNVAMVTVTINPAPPINQVPVAAEDTYSTNENTPLTVATPGVLTNDTDADGDSLTAILVTDPSKGTLTLTADGSFTYTPHANETGTDTFTYKTNDGKADSNMATVTVRIKRIIIPPTEPSYYPVTGISLDEEQLILSVGEDVTLKATITPSYATNQKVRWKSSNPKVAEVDDEGRVTAKREGKTTITVTSVDGDKEATLEVRVSDEADDSLQLESTEKMFWIRPYSSVRFKVYAVIDGKRRDITNDKETSYDIDNDLASLIKPGRLKVGETEGESVITVHYRGEKLEIPVTISKLSVRSLTANIQKAVLVVDEERELEVNALLSNKQSDEVTKFVQWSSRNPKVADVTKEGVLLAKKPGTVVLTGKYANKEVRLSILVMEEKVVDRLEAYRSSFYLEPEESRSVPVHAVYGKGFKEEVTADAEWTSDDPEIATVDADGTITALAEGSTTITVSYGGKEIQLKIVVSE</sequence>
<dbReference type="PANTHER" id="PTHR23019">
    <property type="entry name" value="NUCLEAR PORE MEMBRANE GLYCOPROTEIN GP210-RELATED"/>
    <property type="match status" value="1"/>
</dbReference>
<keyword evidence="2" id="KW-0472">Membrane</keyword>
<dbReference type="Pfam" id="PF02368">
    <property type="entry name" value="Big_2"/>
    <property type="match status" value="2"/>
</dbReference>
<feature type="transmembrane region" description="Helical" evidence="2">
    <location>
        <begin position="25"/>
        <end position="44"/>
    </location>
</feature>
<comment type="caution">
    <text evidence="4">The sequence shown here is derived from an EMBL/GenBank/DDBJ whole genome shotgun (WGS) entry which is preliminary data.</text>
</comment>